<dbReference type="InterPro" id="IPR002125">
    <property type="entry name" value="CMP_dCMP_dom"/>
</dbReference>
<dbReference type="Gene3D" id="3.40.430.10">
    <property type="entry name" value="Dihydrofolate Reductase, subunit A"/>
    <property type="match status" value="2"/>
</dbReference>
<dbReference type="EC" id="1.1.1.193" evidence="12"/>
<dbReference type="EC" id="3.5.4.26" evidence="12"/>
<gene>
    <name evidence="14" type="primary">ribD</name>
    <name evidence="14" type="ORF">GCM10007879_24710</name>
</gene>
<evidence type="ECO:0000256" key="12">
    <source>
        <dbReference type="PIRNR" id="PIRNR006769"/>
    </source>
</evidence>
<comment type="catalytic activity">
    <reaction evidence="12">
        <text>2,5-diamino-6-hydroxy-4-(5-phosphoribosylamino)-pyrimidine + H2O + H(+) = 5-amino-6-(5-phospho-D-ribosylamino)uracil + NH4(+)</text>
        <dbReference type="Rhea" id="RHEA:21868"/>
        <dbReference type="ChEBI" id="CHEBI:15377"/>
        <dbReference type="ChEBI" id="CHEBI:15378"/>
        <dbReference type="ChEBI" id="CHEBI:28938"/>
        <dbReference type="ChEBI" id="CHEBI:58453"/>
        <dbReference type="ChEBI" id="CHEBI:58614"/>
        <dbReference type="EC" id="3.5.4.26"/>
    </reaction>
</comment>
<evidence type="ECO:0000256" key="2">
    <source>
        <dbReference type="ARBA" id="ARBA00004882"/>
    </source>
</evidence>
<comment type="pathway">
    <text evidence="2 12">Cofactor biosynthesis; riboflavin biosynthesis; 5-amino-6-(D-ribitylamino)uracil from GTP: step 2/4.</text>
</comment>
<dbReference type="InterPro" id="IPR004794">
    <property type="entry name" value="Eubact_RibD"/>
</dbReference>
<dbReference type="CDD" id="cd01284">
    <property type="entry name" value="Riboflavin_deaminase-reductase"/>
    <property type="match status" value="1"/>
</dbReference>
<dbReference type="NCBIfam" id="TIGR00326">
    <property type="entry name" value="eubact_ribD"/>
    <property type="match status" value="1"/>
</dbReference>
<dbReference type="InterPro" id="IPR016192">
    <property type="entry name" value="APOBEC/CMP_deaminase_Zn-bd"/>
</dbReference>
<dbReference type="Pfam" id="PF01872">
    <property type="entry name" value="RibD_C"/>
    <property type="match status" value="1"/>
</dbReference>
<organism evidence="14 15">
    <name type="scientific">Maritalea porphyrae</name>
    <dbReference type="NCBI Taxonomy" id="880732"/>
    <lineage>
        <taxon>Bacteria</taxon>
        <taxon>Pseudomonadati</taxon>
        <taxon>Pseudomonadota</taxon>
        <taxon>Alphaproteobacteria</taxon>
        <taxon>Hyphomicrobiales</taxon>
        <taxon>Devosiaceae</taxon>
        <taxon>Maritalea</taxon>
    </lineage>
</organism>
<keyword evidence="8 12" id="KW-0862">Zinc</keyword>
<evidence type="ECO:0000256" key="10">
    <source>
        <dbReference type="ARBA" id="ARBA00023002"/>
    </source>
</evidence>
<comment type="cofactor">
    <cofactor evidence="12">
        <name>Zn(2+)</name>
        <dbReference type="ChEBI" id="CHEBI:29105"/>
    </cofactor>
    <text evidence="12">Binds 1 zinc ion.</text>
</comment>
<name>A0ABQ5USW9_9HYPH</name>
<dbReference type="PIRSF" id="PIRSF006769">
    <property type="entry name" value="RibD"/>
    <property type="match status" value="1"/>
</dbReference>
<dbReference type="InterPro" id="IPR016193">
    <property type="entry name" value="Cytidine_deaminase-like"/>
</dbReference>
<evidence type="ECO:0000256" key="7">
    <source>
        <dbReference type="ARBA" id="ARBA00022723"/>
    </source>
</evidence>
<accession>A0ABQ5USW9</accession>
<keyword evidence="12" id="KW-0378">Hydrolase</keyword>
<proteinExistence type="inferred from homology"/>
<dbReference type="PANTHER" id="PTHR38011">
    <property type="entry name" value="DIHYDROFOLATE REDUCTASE FAMILY PROTEIN (AFU_ORTHOLOGUE AFUA_8G06820)"/>
    <property type="match status" value="1"/>
</dbReference>
<keyword evidence="10 12" id="KW-0560">Oxidoreductase</keyword>
<evidence type="ECO:0000256" key="3">
    <source>
        <dbReference type="ARBA" id="ARBA00004910"/>
    </source>
</evidence>
<keyword evidence="9 12" id="KW-0521">NADP</keyword>
<dbReference type="PANTHER" id="PTHR38011:SF7">
    <property type="entry name" value="2,5-DIAMINO-6-RIBOSYLAMINO-4(3H)-PYRIMIDINONE 5'-PHOSPHATE REDUCTASE"/>
    <property type="match status" value="1"/>
</dbReference>
<dbReference type="PROSITE" id="PS51747">
    <property type="entry name" value="CYT_DCMP_DEAMINASES_2"/>
    <property type="match status" value="1"/>
</dbReference>
<dbReference type="InterPro" id="IPR002734">
    <property type="entry name" value="RibDG_C"/>
</dbReference>
<evidence type="ECO:0000256" key="6">
    <source>
        <dbReference type="ARBA" id="ARBA00022619"/>
    </source>
</evidence>
<comment type="function">
    <text evidence="1 12">Converts 2,5-diamino-6-(ribosylamino)-4(3h)-pyrimidinone 5'-phosphate into 5-amino-6-(ribosylamino)-2,4(1h,3h)-pyrimidinedione 5'-phosphate.</text>
</comment>
<dbReference type="EMBL" id="BSNI01000002">
    <property type="protein sequence ID" value="GLQ18222.1"/>
    <property type="molecule type" value="Genomic_DNA"/>
</dbReference>
<evidence type="ECO:0000256" key="8">
    <source>
        <dbReference type="ARBA" id="ARBA00022833"/>
    </source>
</evidence>
<keyword evidence="6 12" id="KW-0686">Riboflavin biosynthesis</keyword>
<reference evidence="14" key="1">
    <citation type="journal article" date="2014" name="Int. J. Syst. Evol. Microbiol.">
        <title>Complete genome of a new Firmicutes species belonging to the dominant human colonic microbiota ('Ruminococcus bicirculans') reveals two chromosomes and a selective capacity to utilize plant glucans.</title>
        <authorList>
            <consortium name="NISC Comparative Sequencing Program"/>
            <person name="Wegmann U."/>
            <person name="Louis P."/>
            <person name="Goesmann A."/>
            <person name="Henrissat B."/>
            <person name="Duncan S.H."/>
            <person name="Flint H.J."/>
        </authorList>
    </citation>
    <scope>NUCLEOTIDE SEQUENCE</scope>
    <source>
        <strain evidence="14">NBRC 107169</strain>
    </source>
</reference>
<comment type="similarity">
    <text evidence="4 12">In the N-terminal section; belongs to the cytidine and deoxycytidylate deaminase family.</text>
</comment>
<dbReference type="Pfam" id="PF00383">
    <property type="entry name" value="dCMP_cyt_deam_1"/>
    <property type="match status" value="1"/>
</dbReference>
<keyword evidence="7 12" id="KW-0479">Metal-binding</keyword>
<comment type="catalytic activity">
    <reaction evidence="12">
        <text>5-amino-6-(5-phospho-D-ribitylamino)uracil + NADP(+) = 5-amino-6-(5-phospho-D-ribosylamino)uracil + NADPH + H(+)</text>
        <dbReference type="Rhea" id="RHEA:17845"/>
        <dbReference type="ChEBI" id="CHEBI:15378"/>
        <dbReference type="ChEBI" id="CHEBI:57783"/>
        <dbReference type="ChEBI" id="CHEBI:58349"/>
        <dbReference type="ChEBI" id="CHEBI:58421"/>
        <dbReference type="ChEBI" id="CHEBI:58453"/>
        <dbReference type="EC" id="1.1.1.193"/>
    </reaction>
</comment>
<evidence type="ECO:0000259" key="13">
    <source>
        <dbReference type="PROSITE" id="PS51747"/>
    </source>
</evidence>
<dbReference type="InterPro" id="IPR050765">
    <property type="entry name" value="Riboflavin_Biosynth_HTPR"/>
</dbReference>
<dbReference type="SUPFAM" id="SSF53597">
    <property type="entry name" value="Dihydrofolate reductase-like"/>
    <property type="match status" value="1"/>
</dbReference>
<comment type="similarity">
    <text evidence="5 12">In the C-terminal section; belongs to the HTP reductase family.</text>
</comment>
<dbReference type="PROSITE" id="PS00903">
    <property type="entry name" value="CYT_DCMP_DEAMINASES_1"/>
    <property type="match status" value="1"/>
</dbReference>
<keyword evidence="11" id="KW-0511">Multifunctional enzyme</keyword>
<evidence type="ECO:0000256" key="11">
    <source>
        <dbReference type="ARBA" id="ARBA00023268"/>
    </source>
</evidence>
<evidence type="ECO:0000313" key="15">
    <source>
        <dbReference type="Proteomes" id="UP001161405"/>
    </source>
</evidence>
<keyword evidence="15" id="KW-1185">Reference proteome</keyword>
<sequence length="341" mass="36187">MATPADIKWMDAAARLASRYLGTTADNPTVGALIVDPKTQILIARGVTAAGGRPHAETQAIENAGEKARGATLFVTLEPCNHYGKTPPCVDAVIASGLGQVVIGQKDPDPRTSGKSIEKMRLAGIDVTVLNKHLPTALLHKAFFKRVETNLPFVTAKLAVSNDGMVGRIGEGNVPITGAEAKTWTHTLRSRVDAIAVGAKTANLDNPSLNVRLKGLEVRSPKPMIFTSKPETVPASLKLIADHAAQIITTNGGLTQALRDVANAGVNHLLIEGGPALLNSLLEEGLIDQFYLLESDKNVGENGQPAASGSNIRDKLASFQFLDYSTEQLGADRVTLIRRND</sequence>
<evidence type="ECO:0000256" key="4">
    <source>
        <dbReference type="ARBA" id="ARBA00005259"/>
    </source>
</evidence>
<comment type="caution">
    <text evidence="14">The sequence shown here is derived from an EMBL/GenBank/DDBJ whole genome shotgun (WGS) entry which is preliminary data.</text>
</comment>
<dbReference type="Gene3D" id="3.40.140.10">
    <property type="entry name" value="Cytidine Deaminase, domain 2"/>
    <property type="match status" value="1"/>
</dbReference>
<evidence type="ECO:0000256" key="5">
    <source>
        <dbReference type="ARBA" id="ARBA00007417"/>
    </source>
</evidence>
<evidence type="ECO:0000313" key="14">
    <source>
        <dbReference type="EMBL" id="GLQ18222.1"/>
    </source>
</evidence>
<dbReference type="InterPro" id="IPR024072">
    <property type="entry name" value="DHFR-like_dom_sf"/>
</dbReference>
<feature type="domain" description="CMP/dCMP-type deaminase" evidence="13">
    <location>
        <begin position="4"/>
        <end position="128"/>
    </location>
</feature>
<evidence type="ECO:0000256" key="9">
    <source>
        <dbReference type="ARBA" id="ARBA00022857"/>
    </source>
</evidence>
<reference evidence="14" key="2">
    <citation type="submission" date="2023-01" db="EMBL/GenBank/DDBJ databases">
        <title>Draft genome sequence of Maritalea porphyrae strain NBRC 107169.</title>
        <authorList>
            <person name="Sun Q."/>
            <person name="Mori K."/>
        </authorList>
    </citation>
    <scope>NUCLEOTIDE SEQUENCE</scope>
    <source>
        <strain evidence="14">NBRC 107169</strain>
    </source>
</reference>
<dbReference type="RefSeq" id="WP_284364991.1">
    <property type="nucleotide sequence ID" value="NZ_BSNI01000002.1"/>
</dbReference>
<dbReference type="Proteomes" id="UP001161405">
    <property type="component" value="Unassembled WGS sequence"/>
</dbReference>
<dbReference type="SUPFAM" id="SSF53927">
    <property type="entry name" value="Cytidine deaminase-like"/>
    <property type="match status" value="1"/>
</dbReference>
<comment type="pathway">
    <text evidence="3 12">Cofactor biosynthesis; riboflavin biosynthesis; 5-amino-6-(D-ribitylamino)uracil from GTP: step 3/4.</text>
</comment>
<protein>
    <recommendedName>
        <fullName evidence="12">Riboflavin biosynthesis protein RibD</fullName>
    </recommendedName>
    <domain>
        <recommendedName>
            <fullName evidence="12">Diaminohydroxyphosphoribosylaminopyrimidine deaminase</fullName>
            <shortName evidence="12">DRAP deaminase</shortName>
            <ecNumber evidence="12">3.5.4.26</ecNumber>
        </recommendedName>
        <alternativeName>
            <fullName evidence="12">Riboflavin-specific deaminase</fullName>
        </alternativeName>
    </domain>
    <domain>
        <recommendedName>
            <fullName evidence="12">5-amino-6-(5-phosphoribosylamino)uracil reductase</fullName>
            <ecNumber evidence="12">1.1.1.193</ecNumber>
        </recommendedName>
        <alternativeName>
            <fullName evidence="12">HTP reductase</fullName>
        </alternativeName>
    </domain>
</protein>
<evidence type="ECO:0000256" key="1">
    <source>
        <dbReference type="ARBA" id="ARBA00002151"/>
    </source>
</evidence>